<comment type="subcellular location">
    <subcellularLocation>
        <location evidence="1">Cell membrane</location>
        <topology evidence="1">Multi-pass membrane protein</topology>
    </subcellularLocation>
</comment>
<evidence type="ECO:0000313" key="13">
    <source>
        <dbReference type="Proteomes" id="UP000054859"/>
    </source>
</evidence>
<evidence type="ECO:0000256" key="7">
    <source>
        <dbReference type="ARBA" id="ARBA00023136"/>
    </source>
</evidence>
<organism evidence="11 13">
    <name type="scientific">Legionella adelaidensis</name>
    <dbReference type="NCBI Taxonomy" id="45056"/>
    <lineage>
        <taxon>Bacteria</taxon>
        <taxon>Pseudomonadati</taxon>
        <taxon>Pseudomonadota</taxon>
        <taxon>Gammaproteobacteria</taxon>
        <taxon>Legionellales</taxon>
        <taxon>Legionellaceae</taxon>
        <taxon>Legionella</taxon>
    </lineage>
</organism>
<dbReference type="EMBL" id="LNKA01000010">
    <property type="protein sequence ID" value="KTC65027.1"/>
    <property type="molecule type" value="Genomic_DNA"/>
</dbReference>
<dbReference type="GO" id="GO:0005524">
    <property type="term" value="F:ATP binding"/>
    <property type="evidence" value="ECO:0007669"/>
    <property type="project" value="UniProtKB-KW"/>
</dbReference>
<keyword evidence="7 8" id="KW-0472">Membrane</keyword>
<keyword evidence="13" id="KW-1185">Reference proteome</keyword>
<dbReference type="Pfam" id="PF06472">
    <property type="entry name" value="ABC_membrane_2"/>
    <property type="match status" value="1"/>
</dbReference>
<dbReference type="OrthoDB" id="9810134at2"/>
<evidence type="ECO:0000256" key="6">
    <source>
        <dbReference type="ARBA" id="ARBA00022989"/>
    </source>
</evidence>
<reference evidence="12 14" key="2">
    <citation type="submission" date="2018-12" db="EMBL/GenBank/DDBJ databases">
        <authorList>
            <consortium name="Pathogen Informatics"/>
        </authorList>
    </citation>
    <scope>NUCLEOTIDE SEQUENCE [LARGE SCALE GENOMIC DNA]</scope>
    <source>
        <strain evidence="12 14">NCTC12735</strain>
        <plasmid evidence="14">13</plasmid>
    </source>
</reference>
<dbReference type="SUPFAM" id="SSF90123">
    <property type="entry name" value="ABC transporter transmembrane region"/>
    <property type="match status" value="1"/>
</dbReference>
<accession>A0A0W0R1Q7</accession>
<dbReference type="PROSITE" id="PS50893">
    <property type="entry name" value="ABC_TRANSPORTER_2"/>
    <property type="match status" value="1"/>
</dbReference>
<dbReference type="SMART" id="SM00382">
    <property type="entry name" value="AAA"/>
    <property type="match status" value="1"/>
</dbReference>
<keyword evidence="4" id="KW-0547">Nucleotide-binding</keyword>
<dbReference type="PANTHER" id="PTHR11384:SF59">
    <property type="entry name" value="LYSOSOMAL COBALAMIN TRANSPORTER ABCD4"/>
    <property type="match status" value="1"/>
</dbReference>
<evidence type="ECO:0000256" key="8">
    <source>
        <dbReference type="SAM" id="Phobius"/>
    </source>
</evidence>
<evidence type="ECO:0000259" key="9">
    <source>
        <dbReference type="PROSITE" id="PS50893"/>
    </source>
</evidence>
<sequence length="611" mass="69236">MNTTIFPSPYRKALSLAKDYFFHSNDRLKAWLLLIGAVASVVTIAALTFTLSWWMTTFWAAMTAKNASLFFSSMRTFTLIVGSWGAVNALKDFCVEKLRARWRNWLSAKILPSYINEDNKYVDVSRHADQIDHPEQRIQEDIKVFTEKSITLSLDLLNSVLTLVLFTGSLWVVGGSLSFVVLGASITIPGYMVWSAILFAAGSSFITSLIGRRLPELNKKEESLEADIRKDLFILDKDSENIAQERGGMYYLRKLLRKFGELYNNWSQKIVIQLSLSAFKGVYQQVAIIFPYLMAAPAYFAGLLPFAQIMQISYSFSYIQSALSWFINSYEDLAIYKISTKRIMELERALEEGGLNTPERNIDRIEDAALDGIEIVNLDMVRPASEESSSTVLMMSQLNVKFPKGTHTVIQGENGIGKSTITKIIAGTWKYGHGEVKLPPRHKIYILPQKPTMPHDTLRAVLAYPEPFDTFTDEEYRVALQAVGEEEFIEKLDTPEDKSVLEDWSRKSGGQQQKIAFARAVLRKPEILILDESTAAMSKKYENLVYSLTQSMLKDSTIISIAHRDVGEFHDRAVMIEVDEATQRVNVTETPLRTSINDEEEVNEAVRYYPS</sequence>
<dbReference type="SUPFAM" id="SSF52540">
    <property type="entry name" value="P-loop containing nucleoside triphosphate hydrolases"/>
    <property type="match status" value="1"/>
</dbReference>
<dbReference type="InterPro" id="IPR011527">
    <property type="entry name" value="ABC1_TM_dom"/>
</dbReference>
<proteinExistence type="predicted"/>
<feature type="domain" description="ABC transmembrane type-1" evidence="10">
    <location>
        <begin position="31"/>
        <end position="334"/>
    </location>
</feature>
<dbReference type="PROSITE" id="PS50929">
    <property type="entry name" value="ABC_TM1F"/>
    <property type="match status" value="1"/>
</dbReference>
<evidence type="ECO:0000256" key="4">
    <source>
        <dbReference type="ARBA" id="ARBA00022741"/>
    </source>
</evidence>
<dbReference type="GO" id="GO:0005886">
    <property type="term" value="C:plasma membrane"/>
    <property type="evidence" value="ECO:0007669"/>
    <property type="project" value="UniProtKB-SubCell"/>
</dbReference>
<dbReference type="Proteomes" id="UP000281170">
    <property type="component" value="Plasmid 13"/>
</dbReference>
<keyword evidence="2" id="KW-0813">Transport</keyword>
<keyword evidence="5" id="KW-0067">ATP-binding</keyword>
<evidence type="ECO:0000313" key="12">
    <source>
        <dbReference type="EMBL" id="VEH85454.1"/>
    </source>
</evidence>
<dbReference type="Gene3D" id="3.40.50.300">
    <property type="entry name" value="P-loop containing nucleotide triphosphate hydrolases"/>
    <property type="match status" value="1"/>
</dbReference>
<evidence type="ECO:0000256" key="5">
    <source>
        <dbReference type="ARBA" id="ARBA00022840"/>
    </source>
</evidence>
<protein>
    <submittedName>
        <fullName evidence="11">ABC transporter</fullName>
    </submittedName>
</protein>
<keyword evidence="6 8" id="KW-1133">Transmembrane helix</keyword>
<dbReference type="Gene3D" id="1.20.1560.10">
    <property type="entry name" value="ABC transporter type 1, transmembrane domain"/>
    <property type="match status" value="1"/>
</dbReference>
<feature type="transmembrane region" description="Helical" evidence="8">
    <location>
        <begin position="30"/>
        <end position="55"/>
    </location>
</feature>
<dbReference type="InterPro" id="IPR027417">
    <property type="entry name" value="P-loop_NTPase"/>
</dbReference>
<dbReference type="InterPro" id="IPR036640">
    <property type="entry name" value="ABC1_TM_sf"/>
</dbReference>
<reference evidence="11 13" key="1">
    <citation type="submission" date="2015-11" db="EMBL/GenBank/DDBJ databases">
        <title>Identification of large and diverse effector repertoires of 38 Legionella species.</title>
        <authorList>
            <person name="Burstein D."/>
            <person name="Amaro F."/>
            <person name="Zusman T."/>
            <person name="Lifshitz Z."/>
            <person name="Cohen O."/>
            <person name="Gilbert J.A."/>
            <person name="Pupko T."/>
            <person name="Shuman H.A."/>
            <person name="Segal G."/>
        </authorList>
    </citation>
    <scope>NUCLEOTIDE SEQUENCE [LARGE SCALE GENOMIC DNA]</scope>
    <source>
        <strain evidence="11 13">1762-AUS-E</strain>
    </source>
</reference>
<evidence type="ECO:0000256" key="2">
    <source>
        <dbReference type="ARBA" id="ARBA00022448"/>
    </source>
</evidence>
<dbReference type="EMBL" id="LR134422">
    <property type="protein sequence ID" value="VEH85454.1"/>
    <property type="molecule type" value="Genomic_DNA"/>
</dbReference>
<feature type="domain" description="ABC transporter" evidence="9">
    <location>
        <begin position="373"/>
        <end position="605"/>
    </location>
</feature>
<dbReference type="InterPro" id="IPR050835">
    <property type="entry name" value="ABC_transporter_sub-D"/>
</dbReference>
<dbReference type="GO" id="GO:0016887">
    <property type="term" value="F:ATP hydrolysis activity"/>
    <property type="evidence" value="ECO:0007669"/>
    <property type="project" value="InterPro"/>
</dbReference>
<dbReference type="Pfam" id="PF00005">
    <property type="entry name" value="ABC_tran"/>
    <property type="match status" value="1"/>
</dbReference>
<dbReference type="GO" id="GO:0140359">
    <property type="term" value="F:ABC-type transporter activity"/>
    <property type="evidence" value="ECO:0007669"/>
    <property type="project" value="InterPro"/>
</dbReference>
<dbReference type="InterPro" id="IPR003439">
    <property type="entry name" value="ABC_transporter-like_ATP-bd"/>
</dbReference>
<dbReference type="Proteomes" id="UP000054859">
    <property type="component" value="Unassembled WGS sequence"/>
</dbReference>
<feature type="transmembrane region" description="Helical" evidence="8">
    <location>
        <begin position="67"/>
        <end position="90"/>
    </location>
</feature>
<name>A0A0W0R1Q7_9GAMM</name>
<dbReference type="KEGG" id="ladl:NCTC12735_01084"/>
<evidence type="ECO:0000256" key="1">
    <source>
        <dbReference type="ARBA" id="ARBA00004651"/>
    </source>
</evidence>
<feature type="transmembrane region" description="Helical" evidence="8">
    <location>
        <begin position="160"/>
        <end position="185"/>
    </location>
</feature>
<dbReference type="RefSeq" id="WP_058462632.1">
    <property type="nucleotide sequence ID" value="NZ_CAAAHS010000009.1"/>
</dbReference>
<dbReference type="STRING" id="45056.Lade_1550"/>
<evidence type="ECO:0000313" key="11">
    <source>
        <dbReference type="EMBL" id="KTC65027.1"/>
    </source>
</evidence>
<dbReference type="PATRIC" id="fig|45056.6.peg.1600"/>
<feature type="transmembrane region" description="Helical" evidence="8">
    <location>
        <begin position="286"/>
        <end position="307"/>
    </location>
</feature>
<geneLocation type="plasmid" evidence="12 14">
    <name>13</name>
</geneLocation>
<evidence type="ECO:0000259" key="10">
    <source>
        <dbReference type="PROSITE" id="PS50929"/>
    </source>
</evidence>
<gene>
    <name evidence="12" type="primary">yddA</name>
    <name evidence="11" type="ORF">Lade_1550</name>
    <name evidence="12" type="ORF">NCTC12735_01084</name>
</gene>
<dbReference type="AlphaFoldDB" id="A0A0W0R1Q7"/>
<keyword evidence="12" id="KW-0614">Plasmid</keyword>
<evidence type="ECO:0000256" key="3">
    <source>
        <dbReference type="ARBA" id="ARBA00022692"/>
    </source>
</evidence>
<dbReference type="PANTHER" id="PTHR11384">
    <property type="entry name" value="ATP-BINDING CASSETTE, SUB-FAMILY D MEMBER"/>
    <property type="match status" value="1"/>
</dbReference>
<evidence type="ECO:0000313" key="14">
    <source>
        <dbReference type="Proteomes" id="UP000281170"/>
    </source>
</evidence>
<keyword evidence="3 8" id="KW-0812">Transmembrane</keyword>
<dbReference type="InterPro" id="IPR003593">
    <property type="entry name" value="AAA+_ATPase"/>
</dbReference>
<feature type="transmembrane region" description="Helical" evidence="8">
    <location>
        <begin position="191"/>
        <end position="210"/>
    </location>
</feature>